<dbReference type="OrthoDB" id="4177236at2759"/>
<keyword evidence="3" id="KW-1185">Reference proteome</keyword>
<dbReference type="InterPro" id="IPR002575">
    <property type="entry name" value="Aminoglycoside_PTrfase"/>
</dbReference>
<dbReference type="InterPro" id="IPR011009">
    <property type="entry name" value="Kinase-like_dom_sf"/>
</dbReference>
<dbReference type="Proteomes" id="UP000504636">
    <property type="component" value="Unplaced"/>
</dbReference>
<name>A0A6A6Y248_9PEZI</name>
<accession>A0A6A6Y248</accession>
<evidence type="ECO:0000313" key="4">
    <source>
        <dbReference type="RefSeq" id="XP_033569855.1"/>
    </source>
</evidence>
<feature type="domain" description="Aminoglycoside phosphotransferase" evidence="1">
    <location>
        <begin position="89"/>
        <end position="281"/>
    </location>
</feature>
<protein>
    <recommendedName>
        <fullName evidence="1">Aminoglycoside phosphotransferase domain-containing protein</fullName>
    </recommendedName>
</protein>
<evidence type="ECO:0000259" key="1">
    <source>
        <dbReference type="Pfam" id="PF01636"/>
    </source>
</evidence>
<dbReference type="EMBL" id="MU003720">
    <property type="protein sequence ID" value="KAF2802891.1"/>
    <property type="molecule type" value="Genomic_DNA"/>
</dbReference>
<dbReference type="Pfam" id="PF01636">
    <property type="entry name" value="APH"/>
    <property type="match status" value="1"/>
</dbReference>
<gene>
    <name evidence="2 4" type="ORF">BDZ99DRAFT_548128</name>
</gene>
<dbReference type="InterPro" id="IPR051678">
    <property type="entry name" value="AGP_Transferase"/>
</dbReference>
<dbReference type="AlphaFoldDB" id="A0A6A6Y248"/>
<proteinExistence type="predicted"/>
<evidence type="ECO:0000313" key="2">
    <source>
        <dbReference type="EMBL" id="KAF2802891.1"/>
    </source>
</evidence>
<sequence length="342" mass="39229">MRTKAEVLKEHYPEGYADDQELFRLKYKFLEVEVPKPWIVTKSPYEAPEHPDIPSVDEIEKAMEENRLTQRYGHHDVCRIGNCVVKGGPQHTILLEAENLLFLQEHSKVRTPKVYAFFSVPKEPYDIHYLVTEFIEGEHIYGEKWDALDDEAREIICSKISEQFRLLRAVPSEGYYGRVYHQAFPSALSLCRIRESNSGPYDSYEDLVSAMYASAELRAADSVTINVADHHPHTLGLLSKFKPLLARATGYKPTLTHMDAGPVNYLVRSIKGVGGKVVDWEVVIIDWDSLVWLPAFVQAARMDPFSYAEGWEQVLQKIAGGFDDPFTEERDFIVHDLTFYEL</sequence>
<dbReference type="PANTHER" id="PTHR21310">
    <property type="entry name" value="AMINOGLYCOSIDE PHOSPHOTRANSFERASE-RELATED-RELATED"/>
    <property type="match status" value="1"/>
</dbReference>
<dbReference type="SUPFAM" id="SSF56112">
    <property type="entry name" value="Protein kinase-like (PK-like)"/>
    <property type="match status" value="1"/>
</dbReference>
<dbReference type="PANTHER" id="PTHR21310:SF48">
    <property type="entry name" value="AMINOGLYCOSIDE PHOSPHOTRANSFERASE DOMAIN-CONTAINING PROTEIN"/>
    <property type="match status" value="1"/>
</dbReference>
<dbReference type="RefSeq" id="XP_033569855.1">
    <property type="nucleotide sequence ID" value="XM_033726910.1"/>
</dbReference>
<organism evidence="2">
    <name type="scientific">Mytilinidion resinicola</name>
    <dbReference type="NCBI Taxonomy" id="574789"/>
    <lineage>
        <taxon>Eukaryota</taxon>
        <taxon>Fungi</taxon>
        <taxon>Dikarya</taxon>
        <taxon>Ascomycota</taxon>
        <taxon>Pezizomycotina</taxon>
        <taxon>Dothideomycetes</taxon>
        <taxon>Pleosporomycetidae</taxon>
        <taxon>Mytilinidiales</taxon>
        <taxon>Mytilinidiaceae</taxon>
        <taxon>Mytilinidion</taxon>
    </lineage>
</organism>
<reference evidence="4" key="3">
    <citation type="submission" date="2025-04" db="UniProtKB">
        <authorList>
            <consortium name="RefSeq"/>
        </authorList>
    </citation>
    <scope>IDENTIFICATION</scope>
    <source>
        <strain evidence="4">CBS 304.34</strain>
    </source>
</reference>
<dbReference type="GeneID" id="54467803"/>
<evidence type="ECO:0000313" key="3">
    <source>
        <dbReference type="Proteomes" id="UP000504636"/>
    </source>
</evidence>
<reference evidence="4" key="2">
    <citation type="submission" date="2020-04" db="EMBL/GenBank/DDBJ databases">
        <authorList>
            <consortium name="NCBI Genome Project"/>
        </authorList>
    </citation>
    <scope>NUCLEOTIDE SEQUENCE</scope>
    <source>
        <strain evidence="4">CBS 304.34</strain>
    </source>
</reference>
<reference evidence="2 4" key="1">
    <citation type="journal article" date="2020" name="Stud. Mycol.">
        <title>101 Dothideomycetes genomes: a test case for predicting lifestyles and emergence of pathogens.</title>
        <authorList>
            <person name="Haridas S."/>
            <person name="Albert R."/>
            <person name="Binder M."/>
            <person name="Bloem J."/>
            <person name="Labutti K."/>
            <person name="Salamov A."/>
            <person name="Andreopoulos B."/>
            <person name="Baker S."/>
            <person name="Barry K."/>
            <person name="Bills G."/>
            <person name="Bluhm B."/>
            <person name="Cannon C."/>
            <person name="Castanera R."/>
            <person name="Culley D."/>
            <person name="Daum C."/>
            <person name="Ezra D."/>
            <person name="Gonzalez J."/>
            <person name="Henrissat B."/>
            <person name="Kuo A."/>
            <person name="Liang C."/>
            <person name="Lipzen A."/>
            <person name="Lutzoni F."/>
            <person name="Magnuson J."/>
            <person name="Mondo S."/>
            <person name="Nolan M."/>
            <person name="Ohm R."/>
            <person name="Pangilinan J."/>
            <person name="Park H.-J."/>
            <person name="Ramirez L."/>
            <person name="Alfaro M."/>
            <person name="Sun H."/>
            <person name="Tritt A."/>
            <person name="Yoshinaga Y."/>
            <person name="Zwiers L.-H."/>
            <person name="Turgeon B."/>
            <person name="Goodwin S."/>
            <person name="Spatafora J."/>
            <person name="Crous P."/>
            <person name="Grigoriev I."/>
        </authorList>
    </citation>
    <scope>NUCLEOTIDE SEQUENCE</scope>
    <source>
        <strain evidence="2 4">CBS 304.34</strain>
    </source>
</reference>